<keyword evidence="4 12" id="KW-0349">Heme</keyword>
<keyword evidence="9" id="KW-0560">Oxidoreductase</keyword>
<evidence type="ECO:0000313" key="16">
    <source>
        <dbReference type="EMBL" id="GGB73387.1"/>
    </source>
</evidence>
<dbReference type="Gene3D" id="1.10.760.10">
    <property type="entry name" value="Cytochrome c-like domain"/>
    <property type="match status" value="1"/>
</dbReference>
<dbReference type="Gene3D" id="2.140.10.10">
    <property type="entry name" value="Quinoprotein alcohol dehydrogenase-like superfamily"/>
    <property type="match status" value="1"/>
</dbReference>
<dbReference type="CDD" id="cd10279">
    <property type="entry name" value="PQQ_ADH_II"/>
    <property type="match status" value="1"/>
</dbReference>
<keyword evidence="6 14" id="KW-0732">Signal</keyword>
<dbReference type="Proteomes" id="UP000628854">
    <property type="component" value="Unassembled WGS sequence"/>
</dbReference>
<evidence type="ECO:0000256" key="12">
    <source>
        <dbReference type="PROSITE-ProRule" id="PRU00433"/>
    </source>
</evidence>
<feature type="chain" id="PRO_5046380154" description="Cytochrome c domain-containing protein" evidence="14">
    <location>
        <begin position="19"/>
        <end position="758"/>
    </location>
</feature>
<evidence type="ECO:0000256" key="4">
    <source>
        <dbReference type="ARBA" id="ARBA00022617"/>
    </source>
</evidence>
<evidence type="ECO:0000256" key="9">
    <source>
        <dbReference type="ARBA" id="ARBA00023002"/>
    </source>
</evidence>
<evidence type="ECO:0000256" key="6">
    <source>
        <dbReference type="ARBA" id="ARBA00022729"/>
    </source>
</evidence>
<reference evidence="17" key="1">
    <citation type="journal article" date="2019" name="Int. J. Syst. Evol. Microbiol.">
        <title>The Global Catalogue of Microorganisms (GCM) 10K type strain sequencing project: providing services to taxonomists for standard genome sequencing and annotation.</title>
        <authorList>
            <consortium name="The Broad Institute Genomics Platform"/>
            <consortium name="The Broad Institute Genome Sequencing Center for Infectious Disease"/>
            <person name="Wu L."/>
            <person name="Ma J."/>
        </authorList>
    </citation>
    <scope>NUCLEOTIDE SEQUENCE [LARGE SCALE GENOMIC DNA]</scope>
    <source>
        <strain evidence="17">CGMCC 1.15928</strain>
    </source>
</reference>
<dbReference type="InterPro" id="IPR011047">
    <property type="entry name" value="Quinoprotein_ADH-like_sf"/>
</dbReference>
<dbReference type="PROSITE" id="PS51007">
    <property type="entry name" value="CYTC"/>
    <property type="match status" value="1"/>
</dbReference>
<evidence type="ECO:0000256" key="14">
    <source>
        <dbReference type="SAM" id="SignalP"/>
    </source>
</evidence>
<dbReference type="Pfam" id="PF01011">
    <property type="entry name" value="PQQ"/>
    <property type="match status" value="2"/>
</dbReference>
<evidence type="ECO:0000259" key="15">
    <source>
        <dbReference type="PROSITE" id="PS51007"/>
    </source>
</evidence>
<evidence type="ECO:0000256" key="13">
    <source>
        <dbReference type="SAM" id="MobiDB-lite"/>
    </source>
</evidence>
<evidence type="ECO:0000313" key="17">
    <source>
        <dbReference type="Proteomes" id="UP000628854"/>
    </source>
</evidence>
<gene>
    <name evidence="16" type="ORF">GCM10011503_22590</name>
</gene>
<dbReference type="Pfam" id="PF13442">
    <property type="entry name" value="Cytochrome_CBB3"/>
    <property type="match status" value="1"/>
</dbReference>
<dbReference type="InterPro" id="IPR018391">
    <property type="entry name" value="PQQ_b-propeller_rpt"/>
</dbReference>
<evidence type="ECO:0000256" key="11">
    <source>
        <dbReference type="ARBA" id="ARBA00023157"/>
    </source>
</evidence>
<keyword evidence="7" id="KW-0106">Calcium</keyword>
<keyword evidence="11" id="KW-1015">Disulfide bond</keyword>
<dbReference type="SUPFAM" id="SSF46626">
    <property type="entry name" value="Cytochrome c"/>
    <property type="match status" value="1"/>
</dbReference>
<dbReference type="SUPFAM" id="SSF50998">
    <property type="entry name" value="Quinoprotein alcohol dehydrogenase-like"/>
    <property type="match status" value="1"/>
</dbReference>
<dbReference type="InterPro" id="IPR036909">
    <property type="entry name" value="Cyt_c-like_dom_sf"/>
</dbReference>
<dbReference type="InterPro" id="IPR002372">
    <property type="entry name" value="PQQ_rpt_dom"/>
</dbReference>
<dbReference type="EMBL" id="BMKF01000002">
    <property type="protein sequence ID" value="GGB73387.1"/>
    <property type="molecule type" value="Genomic_DNA"/>
</dbReference>
<keyword evidence="5 12" id="KW-0479">Metal-binding</keyword>
<evidence type="ECO:0000256" key="1">
    <source>
        <dbReference type="ARBA" id="ARBA00001913"/>
    </source>
</evidence>
<dbReference type="SMART" id="SM00564">
    <property type="entry name" value="PQQ"/>
    <property type="match status" value="5"/>
</dbReference>
<evidence type="ECO:0000256" key="3">
    <source>
        <dbReference type="ARBA" id="ARBA00008156"/>
    </source>
</evidence>
<dbReference type="InterPro" id="IPR017512">
    <property type="entry name" value="PQQ_MeOH/EtOH_DH"/>
</dbReference>
<dbReference type="RefSeq" id="WP_084392018.1">
    <property type="nucleotide sequence ID" value="NZ_BMKF01000002.1"/>
</dbReference>
<comment type="caution">
    <text evidence="16">The sequence shown here is derived from an EMBL/GenBank/DDBJ whole genome shotgun (WGS) entry which is preliminary data.</text>
</comment>
<dbReference type="PANTHER" id="PTHR32303">
    <property type="entry name" value="QUINOPROTEIN ALCOHOL DEHYDROGENASE (CYTOCHROME C)"/>
    <property type="match status" value="1"/>
</dbReference>
<evidence type="ECO:0000256" key="5">
    <source>
        <dbReference type="ARBA" id="ARBA00022723"/>
    </source>
</evidence>
<comment type="similarity">
    <text evidence="3">Belongs to the bacterial PQQ dehydrogenase family.</text>
</comment>
<keyword evidence="17" id="KW-1185">Reference proteome</keyword>
<evidence type="ECO:0000256" key="7">
    <source>
        <dbReference type="ARBA" id="ARBA00022837"/>
    </source>
</evidence>
<feature type="signal peptide" evidence="14">
    <location>
        <begin position="1"/>
        <end position="18"/>
    </location>
</feature>
<sequence length="758" mass="80937">MKSVRLIATAAVSALLLAACGNPSDTVEDIEKAESPPVEAPDATGTAAVDDARLLAAGETPQEWLTYNGTYDEQRHSGLTGITKDNISELSAAWTYDLQTGRGIESTPIVVDGVMYLTSSWSIVYALDPVTGEELWVYDPEVDKAVGVKACCDVVNRGVAVYDGKVYVGVIDGRLEALDAKTGDVVWSKVTVDQSKPYTITGAPRIVKGNVLIGNGGAELGVRGYLSAYDAETGDLSWRFYTVPNPNKEPDGAVSDAVFAELANDTWGNDGAWTTDGGGGTVWDSIVYDVENNQVIFGVGNGSPWNANLRDPNSDGDNLFVSSIVAVNADTGEYNWHYQTTPRDNWDYTATQHIMLADLPLGENGASRRVAMQAPKNGFFYIIDAATGELISGEPYANINWAEGLDEDGRPIEHPEARNNDPATYAGFVQIPAPYGAHNWHPMAMNPDLGLVYIPAMETAQAYITDARFKSKPAKWNTGMDLSAGMPLRYPEGTVEALRASAKGTLVAWDPVKQEARWTVEHEAGWNGGILSTASGIVFQGKLDGTFAAYDAATGDELWSEQLHSGALSGPGTYEIDGEQYVTITTGWGHAYGLAAGFLFKDTVPPAVGKVITFKLGGEAEIPPLDTGLIVEPEPKADPFGDEDMLQAGLVHYSRNCAVCHGMLGISSGVLPDLRWSSYTASAEAWKGVVMDGNLAANGMVSFSDVITPEDSEAIRAYVITQAHMNETTASPAEDATDGEEPALPDDAEPEMEAGEGE</sequence>
<feature type="compositionally biased region" description="Acidic residues" evidence="13">
    <location>
        <begin position="735"/>
        <end position="758"/>
    </location>
</feature>
<keyword evidence="10 12" id="KW-0408">Iron</keyword>
<dbReference type="InterPro" id="IPR009056">
    <property type="entry name" value="Cyt_c-like_dom"/>
</dbReference>
<evidence type="ECO:0000256" key="10">
    <source>
        <dbReference type="ARBA" id="ARBA00023004"/>
    </source>
</evidence>
<feature type="region of interest" description="Disordered" evidence="13">
    <location>
        <begin position="727"/>
        <end position="758"/>
    </location>
</feature>
<name>A0ABQ1JNB9_9PROT</name>
<evidence type="ECO:0000256" key="2">
    <source>
        <dbReference type="ARBA" id="ARBA00001931"/>
    </source>
</evidence>
<organism evidence="16 17">
    <name type="scientific">Henriciella pelagia</name>
    <dbReference type="NCBI Taxonomy" id="1977912"/>
    <lineage>
        <taxon>Bacteria</taxon>
        <taxon>Pseudomonadati</taxon>
        <taxon>Pseudomonadota</taxon>
        <taxon>Alphaproteobacteria</taxon>
        <taxon>Hyphomonadales</taxon>
        <taxon>Hyphomonadaceae</taxon>
        <taxon>Henriciella</taxon>
    </lineage>
</organism>
<keyword evidence="8" id="KW-0634">PQQ</keyword>
<dbReference type="PROSITE" id="PS51257">
    <property type="entry name" value="PROKAR_LIPOPROTEIN"/>
    <property type="match status" value="1"/>
</dbReference>
<comment type="cofactor">
    <cofactor evidence="1">
        <name>Ca(2+)</name>
        <dbReference type="ChEBI" id="CHEBI:29108"/>
    </cofactor>
</comment>
<proteinExistence type="inferred from homology"/>
<protein>
    <recommendedName>
        <fullName evidence="15">Cytochrome c domain-containing protein</fullName>
    </recommendedName>
</protein>
<feature type="domain" description="Cytochrome c" evidence="15">
    <location>
        <begin position="644"/>
        <end position="723"/>
    </location>
</feature>
<comment type="cofactor">
    <cofactor evidence="2">
        <name>pyrroloquinoline quinone</name>
        <dbReference type="ChEBI" id="CHEBI:58442"/>
    </cofactor>
</comment>
<evidence type="ECO:0000256" key="8">
    <source>
        <dbReference type="ARBA" id="ARBA00022891"/>
    </source>
</evidence>
<dbReference type="NCBIfam" id="TIGR03075">
    <property type="entry name" value="PQQ_enz_alc_DH"/>
    <property type="match status" value="1"/>
</dbReference>
<accession>A0ABQ1JNB9</accession>